<proteinExistence type="predicted"/>
<dbReference type="EMBL" id="MSFO01000006">
    <property type="protein sequence ID" value="PLB46615.1"/>
    <property type="molecule type" value="Genomic_DNA"/>
</dbReference>
<evidence type="ECO:0000313" key="5">
    <source>
        <dbReference type="Proteomes" id="UP000234275"/>
    </source>
</evidence>
<dbReference type="SUPFAM" id="SSF52540">
    <property type="entry name" value="P-loop containing nucleoside triphosphate hydrolases"/>
    <property type="match status" value="1"/>
</dbReference>
<evidence type="ECO:0000259" key="3">
    <source>
        <dbReference type="Pfam" id="PF25520"/>
    </source>
</evidence>
<reference evidence="4 5" key="1">
    <citation type="submission" date="2016-12" db="EMBL/GenBank/DDBJ databases">
        <title>The genomes of Aspergillus section Nigri reveals drivers in fungal speciation.</title>
        <authorList>
            <consortium name="DOE Joint Genome Institute"/>
            <person name="Vesth T.C."/>
            <person name="Nybo J."/>
            <person name="Theobald S."/>
            <person name="Brandl J."/>
            <person name="Frisvad J.C."/>
            <person name="Nielsen K.F."/>
            <person name="Lyhne E.K."/>
            <person name="Kogle M.E."/>
            <person name="Kuo A."/>
            <person name="Riley R."/>
            <person name="Clum A."/>
            <person name="Nolan M."/>
            <person name="Lipzen A."/>
            <person name="Salamov A."/>
            <person name="Henrissat B."/>
            <person name="Wiebenga A."/>
            <person name="De Vries R.P."/>
            <person name="Grigoriev I.V."/>
            <person name="Mortensen U.H."/>
            <person name="Andersen M.R."/>
            <person name="Baker S.E."/>
        </authorList>
    </citation>
    <scope>NUCLEOTIDE SEQUENCE [LARGE SCALE GENOMIC DNA]</scope>
    <source>
        <strain evidence="4 5">IBT 23096</strain>
    </source>
</reference>
<keyword evidence="5" id="KW-1185">Reference proteome</keyword>
<dbReference type="GeneID" id="36557278"/>
<protein>
    <submittedName>
        <fullName evidence="4">Uncharacterized protein</fullName>
    </submittedName>
</protein>
<dbReference type="PANTHER" id="PTHR10039:SF15">
    <property type="entry name" value="NACHT DOMAIN-CONTAINING PROTEIN"/>
    <property type="match status" value="1"/>
</dbReference>
<dbReference type="InterPro" id="IPR058018">
    <property type="entry name" value="AAA_lid_TANC1/2"/>
</dbReference>
<evidence type="ECO:0000256" key="1">
    <source>
        <dbReference type="ARBA" id="ARBA00022737"/>
    </source>
</evidence>
<dbReference type="Pfam" id="PF24883">
    <property type="entry name" value="NPHP3_N"/>
    <property type="match status" value="1"/>
</dbReference>
<organism evidence="4 5">
    <name type="scientific">Aspergillus steynii IBT 23096</name>
    <dbReference type="NCBI Taxonomy" id="1392250"/>
    <lineage>
        <taxon>Eukaryota</taxon>
        <taxon>Fungi</taxon>
        <taxon>Dikarya</taxon>
        <taxon>Ascomycota</taxon>
        <taxon>Pezizomycotina</taxon>
        <taxon>Eurotiomycetes</taxon>
        <taxon>Eurotiomycetidae</taxon>
        <taxon>Eurotiales</taxon>
        <taxon>Aspergillaceae</taxon>
        <taxon>Aspergillus</taxon>
        <taxon>Aspergillus subgen. Circumdati</taxon>
    </lineage>
</organism>
<sequence>MIRAPRAVNNFEGITIQGTARVHLGNRIVYEDEVESKVKGALAAAEWLSSSNHYQRRKEIFSKRHGRTGEWFLHTPDFHKWVNDEDQTLWCYGIAGSGKSVIASLIADRLIQYKQDHATYVAFLFADPDIGHRTTAEDIISSILKQFLIEHEFSTCCSHLENLYTAHHRRKSRPSWEECLEVFRLFMERLSKVYIVIDGLDQQGILDESVTMLLSALESWTNLNLLITTRSKTPFTDWKRPRAYINISASKQDMKSYIEHRTIMVPGLQNILVGDTSVQDAFVDTIINQSQGMFLMAKLHLDSIATKHCLRHVQAALHTYPTSINDMYRVSWLRMHKQNPGTIYLATKVLDMVCYTYEPLTASGLQYALSPPWINKQSQDEIVDENLLISICCGLIFIAPDETVRFIHPTAHQFYKDLRIYSPRALLLRLTLTLLWTFNHLVTESKVHLLIHDLLWGSLNKTMVSALGLLSKTIESRKQSWMGPCPTSLKSAISLFICIVVILYLML</sequence>
<dbReference type="Pfam" id="PF25520">
    <property type="entry name" value="AAA_lid_TANC1"/>
    <property type="match status" value="1"/>
</dbReference>
<dbReference type="InterPro" id="IPR056884">
    <property type="entry name" value="NPHP3-like_N"/>
</dbReference>
<dbReference type="InterPro" id="IPR027417">
    <property type="entry name" value="P-loop_NTPase"/>
</dbReference>
<name>A0A2I2G160_9EURO</name>
<gene>
    <name evidence="4" type="ORF">P170DRAFT_438328</name>
</gene>
<dbReference type="PANTHER" id="PTHR10039">
    <property type="entry name" value="AMELOGENIN"/>
    <property type="match status" value="1"/>
</dbReference>
<feature type="domain" description="TANC1/2-like AAA+ ATPase lid" evidence="3">
    <location>
        <begin position="251"/>
        <end position="329"/>
    </location>
</feature>
<dbReference type="OrthoDB" id="195446at2759"/>
<comment type="caution">
    <text evidence="4">The sequence shown here is derived from an EMBL/GenBank/DDBJ whole genome shotgun (WGS) entry which is preliminary data.</text>
</comment>
<evidence type="ECO:0000313" key="4">
    <source>
        <dbReference type="EMBL" id="PLB46615.1"/>
    </source>
</evidence>
<dbReference type="Gene3D" id="3.40.50.300">
    <property type="entry name" value="P-loop containing nucleotide triphosphate hydrolases"/>
    <property type="match status" value="1"/>
</dbReference>
<evidence type="ECO:0000259" key="2">
    <source>
        <dbReference type="Pfam" id="PF24883"/>
    </source>
</evidence>
<dbReference type="STRING" id="1392250.A0A2I2G160"/>
<feature type="domain" description="Nephrocystin 3-like N-terminal" evidence="2">
    <location>
        <begin position="68"/>
        <end position="230"/>
    </location>
</feature>
<dbReference type="VEuPathDB" id="FungiDB:P170DRAFT_438328"/>
<keyword evidence="1" id="KW-0677">Repeat</keyword>
<accession>A0A2I2G160</accession>
<dbReference type="Proteomes" id="UP000234275">
    <property type="component" value="Unassembled WGS sequence"/>
</dbReference>
<dbReference type="AlphaFoldDB" id="A0A2I2G160"/>
<dbReference type="RefSeq" id="XP_024701917.1">
    <property type="nucleotide sequence ID" value="XM_024849579.1"/>
</dbReference>